<evidence type="ECO:0000313" key="3">
    <source>
        <dbReference type="Proteomes" id="UP000466442"/>
    </source>
</evidence>
<feature type="compositionally biased region" description="Polar residues" evidence="1">
    <location>
        <begin position="35"/>
        <end position="46"/>
    </location>
</feature>
<dbReference type="AlphaFoldDB" id="A0A8S9WLE3"/>
<proteinExistence type="predicted"/>
<feature type="region of interest" description="Disordered" evidence="1">
    <location>
        <begin position="114"/>
        <end position="133"/>
    </location>
</feature>
<sequence>MDATFYGGCIESVVQLADQSYASSVSGQEKGDVESINNQEKSSSDVFTDAANDRWNAHSTARREKDSEGAKKLWQNMYYNDGDDWRGHNSVEADIGLPQNSMVDTRRSFPSLIQTENESERSRENGRILKSNRDGYKSNFDEVRQFWQDVYGGPTGAIEKESAEDSNSLAENKVESVPKNHQTGNTDWPRHIFGQYSRDLTSSAGAKRGLDLDSILGTHDLRQMHTPDESRNLHNYDRYGSSISDVTSNFWRNAYAET</sequence>
<name>A0A8S9WLE3_APOLU</name>
<keyword evidence="3" id="KW-1185">Reference proteome</keyword>
<organism evidence="2 3">
    <name type="scientific">Apolygus lucorum</name>
    <name type="common">Small green plant bug</name>
    <name type="synonym">Lygocoris lucorum</name>
    <dbReference type="NCBI Taxonomy" id="248454"/>
    <lineage>
        <taxon>Eukaryota</taxon>
        <taxon>Metazoa</taxon>
        <taxon>Ecdysozoa</taxon>
        <taxon>Arthropoda</taxon>
        <taxon>Hexapoda</taxon>
        <taxon>Insecta</taxon>
        <taxon>Pterygota</taxon>
        <taxon>Neoptera</taxon>
        <taxon>Paraneoptera</taxon>
        <taxon>Hemiptera</taxon>
        <taxon>Heteroptera</taxon>
        <taxon>Panheteroptera</taxon>
        <taxon>Cimicomorpha</taxon>
        <taxon>Miridae</taxon>
        <taxon>Mirini</taxon>
        <taxon>Apolygus</taxon>
    </lineage>
</organism>
<feature type="compositionally biased region" description="Basic and acidic residues" evidence="1">
    <location>
        <begin position="118"/>
        <end position="133"/>
    </location>
</feature>
<feature type="region of interest" description="Disordered" evidence="1">
    <location>
        <begin position="28"/>
        <end position="50"/>
    </location>
</feature>
<accession>A0A8S9WLE3</accession>
<comment type="caution">
    <text evidence="2">The sequence shown here is derived from an EMBL/GenBank/DDBJ whole genome shotgun (WGS) entry which is preliminary data.</text>
</comment>
<reference evidence="2" key="1">
    <citation type="journal article" date="2021" name="Mol. Ecol. Resour.">
        <title>Apolygus lucorum genome provides insights into omnivorousness and mesophyll feeding.</title>
        <authorList>
            <person name="Liu Y."/>
            <person name="Liu H."/>
            <person name="Wang H."/>
            <person name="Huang T."/>
            <person name="Liu B."/>
            <person name="Yang B."/>
            <person name="Yin L."/>
            <person name="Li B."/>
            <person name="Zhang Y."/>
            <person name="Zhang S."/>
            <person name="Jiang F."/>
            <person name="Zhang X."/>
            <person name="Ren Y."/>
            <person name="Wang B."/>
            <person name="Wang S."/>
            <person name="Lu Y."/>
            <person name="Wu K."/>
            <person name="Fan W."/>
            <person name="Wang G."/>
        </authorList>
    </citation>
    <scope>NUCLEOTIDE SEQUENCE</scope>
    <source>
        <strain evidence="2">12Hb</strain>
    </source>
</reference>
<dbReference type="Proteomes" id="UP000466442">
    <property type="component" value="Unassembled WGS sequence"/>
</dbReference>
<protein>
    <submittedName>
        <fullName evidence="2">Uncharacterized protein</fullName>
    </submittedName>
</protein>
<dbReference type="EMBL" id="WIXP02000017">
    <property type="protein sequence ID" value="KAF6197683.1"/>
    <property type="molecule type" value="Genomic_DNA"/>
</dbReference>
<gene>
    <name evidence="2" type="ORF">GE061_008649</name>
</gene>
<evidence type="ECO:0000256" key="1">
    <source>
        <dbReference type="SAM" id="MobiDB-lite"/>
    </source>
</evidence>
<evidence type="ECO:0000313" key="2">
    <source>
        <dbReference type="EMBL" id="KAF6197683.1"/>
    </source>
</evidence>